<comment type="function">
    <text evidence="5">Catalyzes the formation of 2'O-methylated cytidine (Cm32) or 2'O-methylated uridine (Um32) at position 32 in tRNA.</text>
</comment>
<dbReference type="InterPro" id="IPR029026">
    <property type="entry name" value="tRNA_m1G_MTases_N"/>
</dbReference>
<dbReference type="NCBIfam" id="TIGR00050">
    <property type="entry name" value="rRNA_methyl_1"/>
    <property type="match status" value="1"/>
</dbReference>
<dbReference type="CDD" id="cd18093">
    <property type="entry name" value="SpoU-like_TrmJ"/>
    <property type="match status" value="1"/>
</dbReference>
<comment type="catalytic activity">
    <reaction evidence="5">
        <text>uridine(32) in tRNA + S-adenosyl-L-methionine = 2'-O-methyluridine(32) in tRNA + S-adenosyl-L-homocysteine + H(+)</text>
        <dbReference type="Rhea" id="RHEA:42936"/>
        <dbReference type="Rhea" id="RHEA-COMP:10107"/>
        <dbReference type="Rhea" id="RHEA-COMP:10290"/>
        <dbReference type="ChEBI" id="CHEBI:15378"/>
        <dbReference type="ChEBI" id="CHEBI:57856"/>
        <dbReference type="ChEBI" id="CHEBI:59789"/>
        <dbReference type="ChEBI" id="CHEBI:65315"/>
        <dbReference type="ChEBI" id="CHEBI:74478"/>
        <dbReference type="EC" id="2.1.1.200"/>
    </reaction>
</comment>
<evidence type="ECO:0000256" key="1">
    <source>
        <dbReference type="ARBA" id="ARBA00007228"/>
    </source>
</evidence>
<dbReference type="InterPro" id="IPR001537">
    <property type="entry name" value="SpoU_MeTrfase"/>
</dbReference>
<dbReference type="GO" id="GO:0005829">
    <property type="term" value="C:cytosol"/>
    <property type="evidence" value="ECO:0007669"/>
    <property type="project" value="TreeGrafter"/>
</dbReference>
<reference evidence="7" key="1">
    <citation type="submission" date="2019-08" db="EMBL/GenBank/DDBJ databases">
        <title>Genomic characterization of a novel candidate phylum (ARYD3) from a high temperature, high salinity tertiary oil reservoir in north central Oklahoma, USA.</title>
        <authorList>
            <person name="Youssef N.H."/>
            <person name="Yadav A."/>
            <person name="Elshahed M.S."/>
        </authorList>
    </citation>
    <scope>NUCLEOTIDE SEQUENCE [LARGE SCALE GENOMIC DNA]</scope>
    <source>
        <strain evidence="7">ARYD3</strain>
    </source>
</reference>
<sequence length="274" mass="31321">MELFLKVMAFIQQTIKERIPTLQKKLAKKKSKMLKNIYIILVEPIYNGNLGSVARAMKNYGLKNLILVNPEAEINSTMARKMSVSAYAVLKNSVVYDKLENAVEDFEYLVGTTNRKRAASNKYYTAKGITGRILKFSKKFKIGILFGREDKGLSNEELAYVNDIINIPTSPKLSSLNLAQAVLIVGYEIYQKLNEKGLSQTPDYLAANLKRKEHLFKRIEKLLDTIKFSGKHKRIELFHSIKYLLNRAVPSNREIDILQGVFKEISRKIKKEGD</sequence>
<keyword evidence="4 5" id="KW-0949">S-adenosyl-L-methionine</keyword>
<dbReference type="Gene3D" id="3.40.1280.10">
    <property type="match status" value="1"/>
</dbReference>
<proteinExistence type="inferred from homology"/>
<dbReference type="PANTHER" id="PTHR42786">
    <property type="entry name" value="TRNA/RRNA METHYLTRANSFERASE"/>
    <property type="match status" value="1"/>
</dbReference>
<dbReference type="GO" id="GO:0003723">
    <property type="term" value="F:RNA binding"/>
    <property type="evidence" value="ECO:0007669"/>
    <property type="project" value="InterPro"/>
</dbReference>
<keyword evidence="3" id="KW-0808">Transferase</keyword>
<gene>
    <name evidence="5" type="primary">trmJ</name>
    <name evidence="7" type="ORF">FXF47_05285</name>
</gene>
<evidence type="ECO:0000313" key="7">
    <source>
        <dbReference type="EMBL" id="TYB31248.1"/>
    </source>
</evidence>
<dbReference type="GO" id="GO:0160206">
    <property type="term" value="F:tRNA (cytidine(32)/uridine(32)-2'-O)-methyltransferase activity"/>
    <property type="evidence" value="ECO:0007669"/>
    <property type="project" value="UniProtKB-EC"/>
</dbReference>
<keyword evidence="2 5" id="KW-0489">Methyltransferase</keyword>
<dbReference type="Proteomes" id="UP000324143">
    <property type="component" value="Unassembled WGS sequence"/>
</dbReference>
<dbReference type="GO" id="GO:0106339">
    <property type="term" value="F:tRNA (cytidine(32)-2'-O)-methyltransferase activity"/>
    <property type="evidence" value="ECO:0007669"/>
    <property type="project" value="RHEA"/>
</dbReference>
<evidence type="ECO:0000256" key="2">
    <source>
        <dbReference type="ARBA" id="ARBA00022603"/>
    </source>
</evidence>
<name>A0A5D0MJ33_9BACT</name>
<dbReference type="PANTHER" id="PTHR42786:SF2">
    <property type="entry name" value="TRNA (CYTIDINE_URIDINE-2'-O-)-METHYLTRANSFERASE TRMJ"/>
    <property type="match status" value="1"/>
</dbReference>
<comment type="subcellular location">
    <subcellularLocation>
        <location evidence="5">Cytoplasm</location>
    </subcellularLocation>
</comment>
<accession>A0A5D0MJ33</accession>
<dbReference type="SUPFAM" id="SSF75217">
    <property type="entry name" value="alpha/beta knot"/>
    <property type="match status" value="1"/>
</dbReference>
<comment type="catalytic activity">
    <reaction evidence="5">
        <text>cytidine(32) in tRNA + S-adenosyl-L-methionine = 2'-O-methylcytidine(32) in tRNA + S-adenosyl-L-homocysteine + H(+)</text>
        <dbReference type="Rhea" id="RHEA:42932"/>
        <dbReference type="Rhea" id="RHEA-COMP:10288"/>
        <dbReference type="Rhea" id="RHEA-COMP:10289"/>
        <dbReference type="ChEBI" id="CHEBI:15378"/>
        <dbReference type="ChEBI" id="CHEBI:57856"/>
        <dbReference type="ChEBI" id="CHEBI:59789"/>
        <dbReference type="ChEBI" id="CHEBI:74495"/>
        <dbReference type="ChEBI" id="CHEBI:82748"/>
        <dbReference type="EC" id="2.1.1.200"/>
    </reaction>
</comment>
<evidence type="ECO:0000313" key="8">
    <source>
        <dbReference type="Proteomes" id="UP000324143"/>
    </source>
</evidence>
<dbReference type="PIRSF" id="PIRSF004808">
    <property type="entry name" value="LasT"/>
    <property type="match status" value="1"/>
</dbReference>
<evidence type="ECO:0000256" key="4">
    <source>
        <dbReference type="ARBA" id="ARBA00022691"/>
    </source>
</evidence>
<dbReference type="EC" id="2.1.1.200" evidence="5"/>
<evidence type="ECO:0000256" key="3">
    <source>
        <dbReference type="ARBA" id="ARBA00022679"/>
    </source>
</evidence>
<keyword evidence="5" id="KW-0963">Cytoplasm</keyword>
<protein>
    <recommendedName>
        <fullName evidence="5">tRNA (cytidine/uridine-2'-O-)-methyltransferase TrmJ</fullName>
        <ecNumber evidence="5">2.1.1.200</ecNumber>
    </recommendedName>
    <alternativeName>
        <fullName evidence="5">tRNA (cytidine(32)/uridine(32)-2'-O)-methyltransferase</fullName>
    </alternativeName>
    <alternativeName>
        <fullName evidence="5">tRNA Cm32/Um32 methyltransferase</fullName>
    </alternativeName>
</protein>
<comment type="subunit">
    <text evidence="5">Homodimer.</text>
</comment>
<evidence type="ECO:0000256" key="5">
    <source>
        <dbReference type="RuleBase" id="RU362024"/>
    </source>
</evidence>
<dbReference type="Gene3D" id="1.10.8.590">
    <property type="match status" value="1"/>
</dbReference>
<dbReference type="AlphaFoldDB" id="A0A5D0MJ33"/>
<dbReference type="GO" id="GO:0002128">
    <property type="term" value="P:tRNA nucleoside ribose methylation"/>
    <property type="evidence" value="ECO:0007669"/>
    <property type="project" value="TreeGrafter"/>
</dbReference>
<comment type="similarity">
    <text evidence="1">Belongs to the class IV-like SAM-binding methyltransferase superfamily. RNA methyltransferase TrmH family.</text>
</comment>
<keyword evidence="8" id="KW-1185">Reference proteome</keyword>
<feature type="domain" description="tRNA/rRNA methyltransferase SpoU type" evidence="6">
    <location>
        <begin position="37"/>
        <end position="187"/>
    </location>
</feature>
<keyword evidence="5" id="KW-0819">tRNA processing</keyword>
<dbReference type="EMBL" id="VSIX01000045">
    <property type="protein sequence ID" value="TYB31248.1"/>
    <property type="molecule type" value="Genomic_DNA"/>
</dbReference>
<dbReference type="InterPro" id="IPR004384">
    <property type="entry name" value="RNA_MeTrfase_TrmJ/LasT"/>
</dbReference>
<evidence type="ECO:0000259" key="6">
    <source>
        <dbReference type="Pfam" id="PF00588"/>
    </source>
</evidence>
<organism evidence="7 8">
    <name type="scientific">Candidatus Mcinerneyibacterium aminivorans</name>
    <dbReference type="NCBI Taxonomy" id="2703815"/>
    <lineage>
        <taxon>Bacteria</taxon>
        <taxon>Candidatus Macinerneyibacteriota</taxon>
        <taxon>Candidatus Mcinerneyibacteria</taxon>
        <taxon>Candidatus Mcinerneyibacteriales</taxon>
        <taxon>Candidatus Mcinerneyibacteriaceae</taxon>
        <taxon>Candidatus Mcinerneyibacterium</taxon>
    </lineage>
</organism>
<dbReference type="Pfam" id="PF00588">
    <property type="entry name" value="SpoU_methylase"/>
    <property type="match status" value="1"/>
</dbReference>
<dbReference type="InterPro" id="IPR029028">
    <property type="entry name" value="Alpha/beta_knot_MTases"/>
</dbReference>
<comment type="caution">
    <text evidence="7">The sequence shown here is derived from an EMBL/GenBank/DDBJ whole genome shotgun (WGS) entry which is preliminary data.</text>
</comment>